<gene>
    <name evidence="1" type="ORF">NYR97_12725</name>
</gene>
<organism evidence="1 2">
    <name type="scientific">Xanthomonas hydrangeae</name>
    <dbReference type="NCBI Taxonomy" id="2775159"/>
    <lineage>
        <taxon>Bacteria</taxon>
        <taxon>Pseudomonadati</taxon>
        <taxon>Pseudomonadota</taxon>
        <taxon>Gammaproteobacteria</taxon>
        <taxon>Lysobacterales</taxon>
        <taxon>Lysobacteraceae</taxon>
        <taxon>Xanthomonas</taxon>
    </lineage>
</organism>
<evidence type="ECO:0000313" key="1">
    <source>
        <dbReference type="EMBL" id="WOB48143.1"/>
    </source>
</evidence>
<dbReference type="AlphaFoldDB" id="A0AAU0B9W3"/>
<name>A0AAU0B9W3_9XANT</name>
<dbReference type="EMBL" id="CP103836">
    <property type="protein sequence ID" value="WOB48143.1"/>
    <property type="molecule type" value="Genomic_DNA"/>
</dbReference>
<proteinExistence type="predicted"/>
<evidence type="ECO:0000313" key="2">
    <source>
        <dbReference type="Proteomes" id="UP001302716"/>
    </source>
</evidence>
<accession>A0AAU0B9W3</accession>
<sequence length="80" mass="8933">MVAIDGIAMCAIVALDRLPVVRIVHYAAWRAALIDGDIFAIFHFLFFGCADRISLIAVHALRCRYVASQHAWTSKKTRST</sequence>
<reference evidence="1 2" key="1">
    <citation type="submission" date="2022-08" db="EMBL/GenBank/DDBJ databases">
        <title>Whole genome sequencing-based tracing of a 2022 introduction and outbreak of Xanthomonas hortorum pv. pelargonii.</title>
        <authorList>
            <person name="Iruegas-Bocardo F."/>
            <person name="Weisberg A.K."/>
            <person name="Riutta E.R."/>
            <person name="Kilday K."/>
            <person name="Bonkowski J.C."/>
            <person name="Creswell T."/>
            <person name="Daughtrey M.L."/>
            <person name="Rane K."/>
            <person name="Grunwald N.J."/>
            <person name="Chang J.H."/>
            <person name="Putnam M.L."/>
        </authorList>
    </citation>
    <scope>NUCLEOTIDE SEQUENCE [LARGE SCALE GENOMIC DNA]</scope>
    <source>
        <strain evidence="1 2">22-323</strain>
    </source>
</reference>
<protein>
    <submittedName>
        <fullName evidence="1">Uncharacterized protein</fullName>
    </submittedName>
</protein>
<dbReference type="RefSeq" id="WP_316693602.1">
    <property type="nucleotide sequence ID" value="NZ_CP103836.1"/>
</dbReference>
<dbReference type="Proteomes" id="UP001302716">
    <property type="component" value="Chromosome"/>
</dbReference>
<keyword evidence="2" id="KW-1185">Reference proteome</keyword>